<dbReference type="InterPro" id="IPR001451">
    <property type="entry name" value="Hexapep"/>
</dbReference>
<comment type="similarity">
    <text evidence="1 4">Belongs to the transferase hexapeptide repeat family.</text>
</comment>
<reference evidence="5" key="1">
    <citation type="submission" date="2022-07" db="EMBL/GenBank/DDBJ databases">
        <title>Complete genome of Vibrio japonicus strain JCM 31412T and phylogenomic assessment of the Nereis clade of the genus Vibrio.</title>
        <authorList>
            <person name="Shlafstein M.D."/>
            <person name="Emsley S.A."/>
            <person name="Ushijima B."/>
            <person name="Videau P."/>
            <person name="Saw J.H."/>
        </authorList>
    </citation>
    <scope>NUCLEOTIDE SEQUENCE</scope>
    <source>
        <strain evidence="5">JCM 31412</strain>
    </source>
</reference>
<dbReference type="InterPro" id="IPR005881">
    <property type="entry name" value="Ser_O-AcTrfase"/>
</dbReference>
<keyword evidence="6" id="KW-1185">Reference proteome</keyword>
<dbReference type="PIRSF" id="PIRSF000441">
    <property type="entry name" value="CysE"/>
    <property type="match status" value="1"/>
</dbReference>
<gene>
    <name evidence="5" type="ORF">NP165_16050</name>
</gene>
<dbReference type="InterPro" id="IPR011004">
    <property type="entry name" value="Trimer_LpxA-like_sf"/>
</dbReference>
<dbReference type="InterPro" id="IPR045304">
    <property type="entry name" value="LbH_SAT"/>
</dbReference>
<dbReference type="PANTHER" id="PTHR42811">
    <property type="entry name" value="SERINE ACETYLTRANSFERASE"/>
    <property type="match status" value="1"/>
</dbReference>
<dbReference type="RefSeq" id="WP_257086756.1">
    <property type="nucleotide sequence ID" value="NZ_CP102097.1"/>
</dbReference>
<dbReference type="EMBL" id="CP102097">
    <property type="protein sequence ID" value="UUM33058.1"/>
    <property type="molecule type" value="Genomic_DNA"/>
</dbReference>
<evidence type="ECO:0000256" key="2">
    <source>
        <dbReference type="ARBA" id="ARBA00022679"/>
    </source>
</evidence>
<evidence type="ECO:0000256" key="4">
    <source>
        <dbReference type="PIRNR" id="PIRNR000441"/>
    </source>
</evidence>
<dbReference type="Gene3D" id="2.160.10.10">
    <property type="entry name" value="Hexapeptide repeat proteins"/>
    <property type="match status" value="1"/>
</dbReference>
<comment type="catalytic activity">
    <reaction evidence="4">
        <text>L-serine + acetyl-CoA = O-acetyl-L-serine + CoA</text>
        <dbReference type="Rhea" id="RHEA:24560"/>
        <dbReference type="ChEBI" id="CHEBI:33384"/>
        <dbReference type="ChEBI" id="CHEBI:57287"/>
        <dbReference type="ChEBI" id="CHEBI:57288"/>
        <dbReference type="ChEBI" id="CHEBI:58340"/>
        <dbReference type="EC" id="2.3.1.30"/>
    </reaction>
</comment>
<evidence type="ECO:0000313" key="5">
    <source>
        <dbReference type="EMBL" id="UUM33058.1"/>
    </source>
</evidence>
<organism evidence="5 6">
    <name type="scientific">Vibrio japonicus</name>
    <dbReference type="NCBI Taxonomy" id="1824638"/>
    <lineage>
        <taxon>Bacteria</taxon>
        <taxon>Pseudomonadati</taxon>
        <taxon>Pseudomonadota</taxon>
        <taxon>Gammaproteobacteria</taxon>
        <taxon>Vibrionales</taxon>
        <taxon>Vibrionaceae</taxon>
        <taxon>Vibrio</taxon>
    </lineage>
</organism>
<dbReference type="Pfam" id="PF00132">
    <property type="entry name" value="Hexapep"/>
    <property type="match status" value="1"/>
</dbReference>
<protein>
    <recommendedName>
        <fullName evidence="4">Serine acetyltransferase</fullName>
        <ecNumber evidence="4">2.3.1.30</ecNumber>
    </recommendedName>
</protein>
<accession>A0ABY5LLT6</accession>
<dbReference type="SUPFAM" id="SSF51161">
    <property type="entry name" value="Trimeric LpxA-like enzymes"/>
    <property type="match status" value="1"/>
</dbReference>
<keyword evidence="3 4" id="KW-0012">Acyltransferase</keyword>
<evidence type="ECO:0000256" key="3">
    <source>
        <dbReference type="ARBA" id="ARBA00023315"/>
    </source>
</evidence>
<dbReference type="CDD" id="cd03354">
    <property type="entry name" value="LbH_SAT"/>
    <property type="match status" value="1"/>
</dbReference>
<evidence type="ECO:0000313" key="6">
    <source>
        <dbReference type="Proteomes" id="UP001058602"/>
    </source>
</evidence>
<evidence type="ECO:0000256" key="1">
    <source>
        <dbReference type="ARBA" id="ARBA00007274"/>
    </source>
</evidence>
<name>A0ABY5LLT6_9VIBR</name>
<proteinExistence type="inferred from homology"/>
<sequence>MWIDYVKSDLCRYVGRENVNMSSFFKNYVKNSGFKFSFWLRVKRFSKSRIVRGIATIQHYRVGRKYMIDIPASTEIGYGLFIGHGKCIVINPTTKIGNNVNLSQFTTIGSNHGQAATIGDNVYIGPSVCIVEDIKINSNVKIGAGAVVIKDVPENTTVAGVPAKVLKVNSEPNSYVIKRWTV</sequence>
<dbReference type="Proteomes" id="UP001058602">
    <property type="component" value="Chromosome 2"/>
</dbReference>
<keyword evidence="2 4" id="KW-0808">Transferase</keyword>
<dbReference type="EC" id="2.3.1.30" evidence="4"/>